<dbReference type="Pfam" id="PF19647">
    <property type="entry name" value="Septknot"/>
    <property type="match status" value="1"/>
</dbReference>
<gene>
    <name evidence="2" type="ORF">A0128_02910</name>
</gene>
<keyword evidence="3" id="KW-1185">Reference proteome</keyword>
<reference evidence="2 3" key="1">
    <citation type="submission" date="2016-04" db="EMBL/GenBank/DDBJ databases">
        <title>Complete genome seqeunce of Leptospira alstonii serovar Room22.</title>
        <authorList>
            <person name="Nally J.E."/>
            <person name="Bayles D.O."/>
            <person name="Hurley D."/>
            <person name="Fanning S."/>
            <person name="McMahon B.J."/>
            <person name="Arent Z."/>
        </authorList>
    </citation>
    <scope>NUCLEOTIDE SEQUENCE [LARGE SCALE GENOMIC DNA]</scope>
    <source>
        <strain evidence="2 3">GWTS #1</strain>
    </source>
</reference>
<feature type="domain" description="7(1) septoil knot" evidence="1">
    <location>
        <begin position="40"/>
        <end position="97"/>
    </location>
</feature>
<evidence type="ECO:0000313" key="3">
    <source>
        <dbReference type="Proteomes" id="UP000094197"/>
    </source>
</evidence>
<protein>
    <recommendedName>
        <fullName evidence="1">7(1) septoil knot domain-containing protein</fullName>
    </recommendedName>
</protein>
<organism evidence="2 3">
    <name type="scientific">Leptospira tipperaryensis</name>
    <dbReference type="NCBI Taxonomy" id="2564040"/>
    <lineage>
        <taxon>Bacteria</taxon>
        <taxon>Pseudomonadati</taxon>
        <taxon>Spirochaetota</taxon>
        <taxon>Spirochaetia</taxon>
        <taxon>Leptospirales</taxon>
        <taxon>Leptospiraceae</taxon>
        <taxon>Leptospira</taxon>
    </lineage>
</organism>
<dbReference type="RefSeq" id="WP_083244038.1">
    <property type="nucleotide sequence ID" value="NZ_CP015217.1"/>
</dbReference>
<dbReference type="AlphaFoldDB" id="A0A1D7UTK2"/>
<evidence type="ECO:0000313" key="2">
    <source>
        <dbReference type="EMBL" id="AOP32906.1"/>
    </source>
</evidence>
<dbReference type="Proteomes" id="UP000094197">
    <property type="component" value="Chromosome 1"/>
</dbReference>
<proteinExistence type="predicted"/>
<accession>A0A1D7UTK2</accession>
<evidence type="ECO:0000259" key="1">
    <source>
        <dbReference type="Pfam" id="PF19647"/>
    </source>
</evidence>
<sequence length="102" mass="11526">MKYFLSLSKILSSAILISFHLIGTSIDANKIDRVCTFQGKPIYGKIKIVKNFPDIRVQVVDHFPDIKVKIVDSFADSCGEWKMTDSFPDIKIEYVTSAPGER</sequence>
<dbReference type="EMBL" id="CP015217">
    <property type="protein sequence ID" value="AOP32906.1"/>
    <property type="molecule type" value="Genomic_DNA"/>
</dbReference>
<name>A0A1D7UTK2_9LEPT</name>
<dbReference type="KEGG" id="laj:A0128_02910"/>
<dbReference type="InterPro" id="IPR046148">
    <property type="entry name" value="Septknot"/>
</dbReference>